<reference evidence="6" key="1">
    <citation type="submission" date="2022-01" db="EMBL/GenBank/DDBJ databases">
        <authorList>
            <person name="Braso-Vives M."/>
        </authorList>
    </citation>
    <scope>NUCLEOTIDE SEQUENCE</scope>
</reference>
<keyword evidence="3" id="KW-0472">Membrane</keyword>
<evidence type="ECO:0000256" key="3">
    <source>
        <dbReference type="ARBA" id="ARBA00023136"/>
    </source>
</evidence>
<proteinExistence type="inferred from homology"/>
<sequence length="208" mass="22963">MHYPQYETELRGARPAGDIVDPETEYKTKKVTERFSENLHIIANEPSLALFRLQEHVHKSLPQLAEQKHDLQSIENQVKGAVYDTQYAISAVEAVQRSSQPLSNISDLLREASFYKERLNEESRKAGAGNKPRVKSGSFTSSSTREPHPAVPVSGHSINADPPDVQMSPVTESVPVFRGLPVGATVSSIPRTTSAQDDDLDLVPKSFD</sequence>
<dbReference type="Pfam" id="PF10167">
    <property type="entry name" value="BORCS8"/>
    <property type="match status" value="1"/>
</dbReference>
<dbReference type="EMBL" id="OV696687">
    <property type="protein sequence ID" value="CAH1254370.1"/>
    <property type="molecule type" value="Genomic_DNA"/>
</dbReference>
<organism evidence="6 7">
    <name type="scientific">Branchiostoma lanceolatum</name>
    <name type="common">Common lancelet</name>
    <name type="synonym">Amphioxus lanceolatum</name>
    <dbReference type="NCBI Taxonomy" id="7740"/>
    <lineage>
        <taxon>Eukaryota</taxon>
        <taxon>Metazoa</taxon>
        <taxon>Chordata</taxon>
        <taxon>Cephalochordata</taxon>
        <taxon>Leptocardii</taxon>
        <taxon>Amphioxiformes</taxon>
        <taxon>Branchiostomatidae</taxon>
        <taxon>Branchiostoma</taxon>
    </lineage>
</organism>
<dbReference type="OrthoDB" id="10044187at2759"/>
<gene>
    <name evidence="6" type="primary">BORCS8</name>
    <name evidence="6" type="ORF">BLAG_LOCUS13795</name>
</gene>
<comment type="similarity">
    <text evidence="2">Belongs to the BORCS8 family.</text>
</comment>
<feature type="region of interest" description="Disordered" evidence="5">
    <location>
        <begin position="185"/>
        <end position="208"/>
    </location>
</feature>
<dbReference type="GO" id="GO:0099078">
    <property type="term" value="C:BORC complex"/>
    <property type="evidence" value="ECO:0007669"/>
    <property type="project" value="TreeGrafter"/>
</dbReference>
<feature type="region of interest" description="Disordered" evidence="5">
    <location>
        <begin position="121"/>
        <end position="172"/>
    </location>
</feature>
<dbReference type="Proteomes" id="UP000838412">
    <property type="component" value="Chromosome 2"/>
</dbReference>
<evidence type="ECO:0000256" key="5">
    <source>
        <dbReference type="SAM" id="MobiDB-lite"/>
    </source>
</evidence>
<evidence type="ECO:0000313" key="7">
    <source>
        <dbReference type="Proteomes" id="UP000838412"/>
    </source>
</evidence>
<dbReference type="PANTHER" id="PTHR21146">
    <property type="entry name" value="MEF2B PROTEIN"/>
    <property type="match status" value="1"/>
</dbReference>
<dbReference type="PANTHER" id="PTHR21146:SF0">
    <property type="entry name" value="BLOC-1-RELATED COMPLEX SUBUNIT 8"/>
    <property type="match status" value="1"/>
</dbReference>
<accession>A0A8J9ZGS5</accession>
<evidence type="ECO:0000256" key="2">
    <source>
        <dbReference type="ARBA" id="ARBA00010463"/>
    </source>
</evidence>
<comment type="subcellular location">
    <subcellularLocation>
        <location evidence="1">Lysosome membrane</location>
    </subcellularLocation>
</comment>
<protein>
    <submittedName>
        <fullName evidence="6">BORCS8 protein</fullName>
    </submittedName>
</protein>
<dbReference type="InterPro" id="IPR019320">
    <property type="entry name" value="BORCS8"/>
</dbReference>
<feature type="compositionally biased region" description="Polar residues" evidence="5">
    <location>
        <begin position="185"/>
        <end position="195"/>
    </location>
</feature>
<dbReference type="AlphaFoldDB" id="A0A8J9ZGS5"/>
<keyword evidence="4" id="KW-0458">Lysosome</keyword>
<dbReference type="GO" id="GO:0005765">
    <property type="term" value="C:lysosomal membrane"/>
    <property type="evidence" value="ECO:0007669"/>
    <property type="project" value="UniProtKB-SubCell"/>
</dbReference>
<evidence type="ECO:0000256" key="1">
    <source>
        <dbReference type="ARBA" id="ARBA00004656"/>
    </source>
</evidence>
<evidence type="ECO:0000313" key="6">
    <source>
        <dbReference type="EMBL" id="CAH1254370.1"/>
    </source>
</evidence>
<feature type="region of interest" description="Disordered" evidence="5">
    <location>
        <begin position="1"/>
        <end position="20"/>
    </location>
</feature>
<evidence type="ECO:0000256" key="4">
    <source>
        <dbReference type="ARBA" id="ARBA00023228"/>
    </source>
</evidence>
<name>A0A8J9ZGS5_BRALA</name>
<keyword evidence="7" id="KW-1185">Reference proteome</keyword>